<accession>A0A1L8CJX1</accession>
<comment type="similarity">
    <text evidence="2">Belongs to the LpxB family.</text>
</comment>
<dbReference type="GO" id="GO:0005543">
    <property type="term" value="F:phospholipid binding"/>
    <property type="evidence" value="ECO:0007669"/>
    <property type="project" value="TreeGrafter"/>
</dbReference>
<evidence type="ECO:0000313" key="12">
    <source>
        <dbReference type="EMBL" id="GAV19190.1"/>
    </source>
</evidence>
<dbReference type="NCBIfam" id="TIGR00215">
    <property type="entry name" value="lpxB"/>
    <property type="match status" value="1"/>
</dbReference>
<name>A0A1L8CJX1_9PROT</name>
<dbReference type="Proteomes" id="UP000231632">
    <property type="component" value="Unassembled WGS sequence"/>
</dbReference>
<dbReference type="Pfam" id="PF02684">
    <property type="entry name" value="LpxB"/>
    <property type="match status" value="1"/>
</dbReference>
<protein>
    <recommendedName>
        <fullName evidence="4 11">Lipid-A-disaccharide synthase</fullName>
        <ecNumber evidence="3 11">2.4.1.182</ecNumber>
    </recommendedName>
</protein>
<evidence type="ECO:0000256" key="10">
    <source>
        <dbReference type="ARBA" id="ARBA00048975"/>
    </source>
</evidence>
<keyword evidence="6" id="KW-0441">Lipid A biosynthesis</keyword>
<keyword evidence="7 12" id="KW-0328">Glycosyltransferase</keyword>
<dbReference type="STRING" id="1921010.MMIC_P0119"/>
<evidence type="ECO:0000256" key="2">
    <source>
        <dbReference type="ARBA" id="ARBA00007868"/>
    </source>
</evidence>
<evidence type="ECO:0000256" key="9">
    <source>
        <dbReference type="ARBA" id="ARBA00023098"/>
    </source>
</evidence>
<evidence type="ECO:0000256" key="11">
    <source>
        <dbReference type="NCBIfam" id="TIGR00215"/>
    </source>
</evidence>
<reference evidence="12 13" key="1">
    <citation type="journal article" date="2017" name="Arch. Microbiol.">
        <title>Mariprofundus micogutta sp. nov., a novel iron-oxidizing zetaproteobacterium isolated from a deep-sea hydrothermal field at the Bayonnaise knoll of the Izu-Ogasawara arc, and a description of Mariprofundales ord. nov. and Zetaproteobacteria classis nov.</title>
        <authorList>
            <person name="Makita H."/>
            <person name="Tanaka E."/>
            <person name="Mitsunobu S."/>
            <person name="Miyazaki M."/>
            <person name="Nunoura T."/>
            <person name="Uematsu K."/>
            <person name="Takaki Y."/>
            <person name="Nishi S."/>
            <person name="Shimamura S."/>
            <person name="Takai K."/>
        </authorList>
    </citation>
    <scope>NUCLEOTIDE SEQUENCE [LARGE SCALE GENOMIC DNA]</scope>
    <source>
        <strain evidence="12 13">ET2</strain>
    </source>
</reference>
<keyword evidence="9" id="KW-0443">Lipid metabolism</keyword>
<keyword evidence="8 12" id="KW-0808">Transferase</keyword>
<dbReference type="SUPFAM" id="SSF53756">
    <property type="entry name" value="UDP-Glycosyltransferase/glycogen phosphorylase"/>
    <property type="match status" value="1"/>
</dbReference>
<dbReference type="AlphaFoldDB" id="A0A1L8CJX1"/>
<keyword evidence="13" id="KW-1185">Reference proteome</keyword>
<dbReference type="EC" id="2.4.1.182" evidence="3 11"/>
<evidence type="ECO:0000256" key="1">
    <source>
        <dbReference type="ARBA" id="ARBA00002056"/>
    </source>
</evidence>
<dbReference type="GO" id="GO:0009245">
    <property type="term" value="P:lipid A biosynthetic process"/>
    <property type="evidence" value="ECO:0007669"/>
    <property type="project" value="UniProtKB-UniRule"/>
</dbReference>
<dbReference type="EMBL" id="BDFD01000001">
    <property type="protein sequence ID" value="GAV19190.1"/>
    <property type="molecule type" value="Genomic_DNA"/>
</dbReference>
<dbReference type="PANTHER" id="PTHR30372:SF4">
    <property type="entry name" value="LIPID-A-DISACCHARIDE SYNTHASE, MITOCHONDRIAL-RELATED"/>
    <property type="match status" value="1"/>
</dbReference>
<dbReference type="PANTHER" id="PTHR30372">
    <property type="entry name" value="LIPID-A-DISACCHARIDE SYNTHASE"/>
    <property type="match status" value="1"/>
</dbReference>
<comment type="caution">
    <text evidence="12">The sequence shown here is derived from an EMBL/GenBank/DDBJ whole genome shotgun (WGS) entry which is preliminary data.</text>
</comment>
<evidence type="ECO:0000256" key="7">
    <source>
        <dbReference type="ARBA" id="ARBA00022676"/>
    </source>
</evidence>
<gene>
    <name evidence="12" type="ORF">MMIC_P0119</name>
</gene>
<dbReference type="GO" id="GO:0008915">
    <property type="term" value="F:lipid-A-disaccharide synthase activity"/>
    <property type="evidence" value="ECO:0007669"/>
    <property type="project" value="UniProtKB-UniRule"/>
</dbReference>
<comment type="catalytic activity">
    <reaction evidence="10">
        <text>a lipid X + a UDP-2-N,3-O-bis[(3R)-3-hydroxyacyl]-alpha-D-glucosamine = a lipid A disaccharide + UDP + H(+)</text>
        <dbReference type="Rhea" id="RHEA:67828"/>
        <dbReference type="ChEBI" id="CHEBI:15378"/>
        <dbReference type="ChEBI" id="CHEBI:58223"/>
        <dbReference type="ChEBI" id="CHEBI:137748"/>
        <dbReference type="ChEBI" id="CHEBI:176338"/>
        <dbReference type="ChEBI" id="CHEBI:176343"/>
        <dbReference type="EC" id="2.4.1.182"/>
    </reaction>
</comment>
<dbReference type="OrthoDB" id="5288848at2"/>
<dbReference type="InterPro" id="IPR003835">
    <property type="entry name" value="Glyco_trans_19"/>
</dbReference>
<evidence type="ECO:0000256" key="3">
    <source>
        <dbReference type="ARBA" id="ARBA00012687"/>
    </source>
</evidence>
<dbReference type="RefSeq" id="WP_072658383.1">
    <property type="nucleotide sequence ID" value="NZ_BDFD01000001.1"/>
</dbReference>
<dbReference type="GO" id="GO:0016020">
    <property type="term" value="C:membrane"/>
    <property type="evidence" value="ECO:0007669"/>
    <property type="project" value="GOC"/>
</dbReference>
<evidence type="ECO:0000313" key="13">
    <source>
        <dbReference type="Proteomes" id="UP000231632"/>
    </source>
</evidence>
<keyword evidence="5" id="KW-0444">Lipid biosynthesis</keyword>
<organism evidence="12 13">
    <name type="scientific">Mariprofundus micogutta</name>
    <dbReference type="NCBI Taxonomy" id="1921010"/>
    <lineage>
        <taxon>Bacteria</taxon>
        <taxon>Pseudomonadati</taxon>
        <taxon>Pseudomonadota</taxon>
        <taxon>Candidatius Mariprofundia</taxon>
        <taxon>Mariprofundales</taxon>
        <taxon>Mariprofundaceae</taxon>
        <taxon>Mariprofundus</taxon>
    </lineage>
</organism>
<evidence type="ECO:0000256" key="6">
    <source>
        <dbReference type="ARBA" id="ARBA00022556"/>
    </source>
</evidence>
<evidence type="ECO:0000256" key="5">
    <source>
        <dbReference type="ARBA" id="ARBA00022516"/>
    </source>
</evidence>
<comment type="function">
    <text evidence="1">Condensation of UDP-2,3-diacylglucosamine and 2,3-diacylglucosamine-1-phosphate to form lipid A disaccharide, a precursor of lipid A, a phosphorylated glycolipid that anchors the lipopolysaccharide to the outer membrane of the cell.</text>
</comment>
<evidence type="ECO:0000256" key="4">
    <source>
        <dbReference type="ARBA" id="ARBA00020902"/>
    </source>
</evidence>
<sequence length="374" mass="41385">MRQFFVSAGETSGDFHAATVVAELKSRFPEVEVTGVAGSQMIANGCMPLHHMNELNVMGISDVLRSLARIRSIEVSILNWCASNRPEVAVLVDFSSFHMRLGRKLRNMGIPVIHFIAPKLWAWGSWRVKKLQQSQDRLASILPFEIEWFALRGISATYVGNPSAVACERGWSAAELRHKLGLEPEQKLLALLPGSRPQELKAHIPVLAESLRKLRAELPELACVVPLAPGVEKEQLELLWKAGAVAIQRQEHDYALRADAAIAVSGTATLELALWNVPTVLVYQSSPLMVFLAKRLVKLRCAGLANIILGDRPVMPELIQQDCTVENIVHEILPLLQNSDAAEMQRDAFCDLREVLGNEKPAKGVADMVEQLIH</sequence>
<proteinExistence type="inferred from homology"/>
<evidence type="ECO:0000256" key="8">
    <source>
        <dbReference type="ARBA" id="ARBA00022679"/>
    </source>
</evidence>